<accession>A0A7S8MXY4</accession>
<dbReference type="Gene3D" id="3.40.309.10">
    <property type="entry name" value="Aldehyde Dehydrogenase, Chain A, domain 2"/>
    <property type="match status" value="1"/>
</dbReference>
<proteinExistence type="predicted"/>
<name>A0A7S8MXY4_9MICO</name>
<dbReference type="AlphaFoldDB" id="A0A7S8MXY4"/>
<evidence type="ECO:0000256" key="1">
    <source>
        <dbReference type="ARBA" id="ARBA00023002"/>
    </source>
</evidence>
<evidence type="ECO:0000313" key="5">
    <source>
        <dbReference type="Proteomes" id="UP000594480"/>
    </source>
</evidence>
<dbReference type="EMBL" id="CP064760">
    <property type="protein sequence ID" value="QPE04743.1"/>
    <property type="molecule type" value="Genomic_DNA"/>
</dbReference>
<sequence>MLEARPKERAHAVIRSSRHRHGDNRYPDTSVAEQLDAAVDEVREGSRTWQVLTLTQRIRLLRSIHATVAVEAEEWALTAARSKGLEPGHPLVGEEWLTGPYATVVAIDAYIDTLSSLRVGGSPLDHVRVDRAPGDRVRVHAFPTNAADGLLISGYTGEVWLRPGVTLADAQRTAGLGQLTTGESGGVGVVLGAGNITSIPVLDVLYELIAHNRVSILKINPTQDSLAPVFGRALAPLVSLGLLRIVQGGGEVGAALTEHQGIDHVHITGAARTFDTIVFGRTATGKRRARPRLSVPITAELGGVSPIIVVPGRWTDADLRFQAEHVATMRLHNSGHNCVAGQVVILSAGWAQREQFLAEVEAAMARAPQRPVWYPGAQARLTEIADTYPDAQWSAGHTRAVIEVGTDADPTPMETTEYFAPALGVVALPGDGQEFLDAAVEYANDRLTGTLGANLLIDPDTEAALGDGFEHAVAELRYGTVAINTWTGVAFGIPTMPWGAYPGGTLENVQSGIGVVHNALLLDAVERGVMRGPFRPFPRSVGSLVGPGTFSALPRPPWFVTSTGAADGGRLLTRFRIRPRLTTLLGILESAFRS</sequence>
<dbReference type="Gene3D" id="3.40.605.10">
    <property type="entry name" value="Aldehyde Dehydrogenase, Chain A, domain 1"/>
    <property type="match status" value="1"/>
</dbReference>
<dbReference type="InterPro" id="IPR016162">
    <property type="entry name" value="Ald_DH_N"/>
</dbReference>
<feature type="domain" description="Aldehyde dehydrogenase" evidence="3">
    <location>
        <begin position="208"/>
        <end position="366"/>
    </location>
</feature>
<reference evidence="4 5" key="1">
    <citation type="submission" date="2020-11" db="EMBL/GenBank/DDBJ databases">
        <title>Amino acid is mineralized and recycled by bacteria in oceanic microbiome.</title>
        <authorList>
            <person name="Zheng L.Y."/>
        </authorList>
    </citation>
    <scope>NUCLEOTIDE SEQUENCE [LARGE SCALE GENOMIC DNA]</scope>
    <source>
        <strain evidence="4 5">A32-1</strain>
    </source>
</reference>
<dbReference type="Pfam" id="PF00171">
    <property type="entry name" value="Aldedh"/>
    <property type="match status" value="1"/>
</dbReference>
<dbReference type="SUPFAM" id="SSF53720">
    <property type="entry name" value="ALDH-like"/>
    <property type="match status" value="1"/>
</dbReference>
<dbReference type="KEGG" id="msf:IT882_00845"/>
<dbReference type="GO" id="GO:0016620">
    <property type="term" value="F:oxidoreductase activity, acting on the aldehyde or oxo group of donors, NAD or NADP as acceptor"/>
    <property type="evidence" value="ECO:0007669"/>
    <property type="project" value="InterPro"/>
</dbReference>
<gene>
    <name evidence="4" type="ORF">IT882_00845</name>
</gene>
<dbReference type="InterPro" id="IPR015590">
    <property type="entry name" value="Aldehyde_DH_dom"/>
</dbReference>
<protein>
    <submittedName>
        <fullName evidence="4">Aldehyde dehydrogenase family protein</fullName>
    </submittedName>
</protein>
<dbReference type="Proteomes" id="UP000594480">
    <property type="component" value="Chromosome"/>
</dbReference>
<keyword evidence="1" id="KW-0560">Oxidoreductase</keyword>
<dbReference type="InterPro" id="IPR016161">
    <property type="entry name" value="Ald_DH/histidinol_DH"/>
</dbReference>
<organism evidence="4 5">
    <name type="scientific">Microbacterium schleiferi</name>
    <dbReference type="NCBI Taxonomy" id="69362"/>
    <lineage>
        <taxon>Bacteria</taxon>
        <taxon>Bacillati</taxon>
        <taxon>Actinomycetota</taxon>
        <taxon>Actinomycetes</taxon>
        <taxon>Micrococcales</taxon>
        <taxon>Microbacteriaceae</taxon>
        <taxon>Microbacterium</taxon>
    </lineage>
</organism>
<keyword evidence="5" id="KW-1185">Reference proteome</keyword>
<feature type="compositionally biased region" description="Basic and acidic residues" evidence="2">
    <location>
        <begin position="1"/>
        <end position="11"/>
    </location>
</feature>
<evidence type="ECO:0000256" key="2">
    <source>
        <dbReference type="SAM" id="MobiDB-lite"/>
    </source>
</evidence>
<dbReference type="InterPro" id="IPR016163">
    <property type="entry name" value="Ald_DH_C"/>
</dbReference>
<dbReference type="RefSeq" id="WP_195692770.1">
    <property type="nucleotide sequence ID" value="NZ_CP064760.1"/>
</dbReference>
<evidence type="ECO:0000259" key="3">
    <source>
        <dbReference type="Pfam" id="PF00171"/>
    </source>
</evidence>
<evidence type="ECO:0000313" key="4">
    <source>
        <dbReference type="EMBL" id="QPE04743.1"/>
    </source>
</evidence>
<dbReference type="PANTHER" id="PTHR11699">
    <property type="entry name" value="ALDEHYDE DEHYDROGENASE-RELATED"/>
    <property type="match status" value="1"/>
</dbReference>
<feature type="region of interest" description="Disordered" evidence="2">
    <location>
        <begin position="1"/>
        <end position="27"/>
    </location>
</feature>